<dbReference type="AlphaFoldDB" id="A0A382C149"/>
<dbReference type="EMBL" id="UINC01032320">
    <property type="protein sequence ID" value="SVB19788.1"/>
    <property type="molecule type" value="Genomic_DNA"/>
</dbReference>
<accession>A0A382C149</accession>
<protein>
    <recommendedName>
        <fullName evidence="2">Urease accessory protein UreH-like transmembrane domain-containing protein</fullName>
    </recommendedName>
</protein>
<feature type="domain" description="Urease accessory protein UreH-like transmembrane" evidence="2">
    <location>
        <begin position="10"/>
        <end position="195"/>
    </location>
</feature>
<feature type="transmembrane region" description="Helical" evidence="1">
    <location>
        <begin position="142"/>
        <end position="163"/>
    </location>
</feature>
<keyword evidence="1" id="KW-1133">Transmembrane helix</keyword>
<organism evidence="3">
    <name type="scientific">marine metagenome</name>
    <dbReference type="NCBI Taxonomy" id="408172"/>
    <lineage>
        <taxon>unclassified sequences</taxon>
        <taxon>metagenomes</taxon>
        <taxon>ecological metagenomes</taxon>
    </lineage>
</organism>
<feature type="transmembrane region" description="Helical" evidence="1">
    <location>
        <begin position="88"/>
        <end position="105"/>
    </location>
</feature>
<keyword evidence="1" id="KW-0812">Transmembrane</keyword>
<evidence type="ECO:0000256" key="1">
    <source>
        <dbReference type="SAM" id="Phobius"/>
    </source>
</evidence>
<dbReference type="InterPro" id="IPR039447">
    <property type="entry name" value="UreH-like_TM_dom"/>
</dbReference>
<sequence length="197" mass="21336">MSVESIYISAFLIGLLGGTHCVGMCGGIVTALTIGLSNQKRNDGRRFFTYQLLYNIGRILTYTITGALVASIGAVSEHYGFGMQVRKILTLTAASVMIFLGLYLTGRWKTAIIKIENIGSVLWRRIEPLAKKFIPIRSISHALIAGILWGWLPCGLVYSALFLAMSANSISQGALIMWSFGIGTLPVLLGLGYVSTN</sequence>
<feature type="transmembrane region" description="Helical" evidence="1">
    <location>
        <begin position="6"/>
        <end position="32"/>
    </location>
</feature>
<proteinExistence type="predicted"/>
<dbReference type="PANTHER" id="PTHR42208">
    <property type="entry name" value="HEAVY METAL TRANSPORTER-RELATED"/>
    <property type="match status" value="1"/>
</dbReference>
<feature type="non-terminal residue" evidence="3">
    <location>
        <position position="197"/>
    </location>
</feature>
<evidence type="ECO:0000313" key="3">
    <source>
        <dbReference type="EMBL" id="SVB19788.1"/>
    </source>
</evidence>
<dbReference type="PANTHER" id="PTHR42208:SF1">
    <property type="entry name" value="HEAVY METAL TRANSPORTER"/>
    <property type="match status" value="1"/>
</dbReference>
<feature type="transmembrane region" description="Helical" evidence="1">
    <location>
        <begin position="175"/>
        <end position="194"/>
    </location>
</feature>
<evidence type="ECO:0000259" key="2">
    <source>
        <dbReference type="Pfam" id="PF13386"/>
    </source>
</evidence>
<dbReference type="Pfam" id="PF13386">
    <property type="entry name" value="DsbD_2"/>
    <property type="match status" value="1"/>
</dbReference>
<reference evidence="3" key="1">
    <citation type="submission" date="2018-05" db="EMBL/GenBank/DDBJ databases">
        <authorList>
            <person name="Lanie J.A."/>
            <person name="Ng W.-L."/>
            <person name="Kazmierczak K.M."/>
            <person name="Andrzejewski T.M."/>
            <person name="Davidsen T.M."/>
            <person name="Wayne K.J."/>
            <person name="Tettelin H."/>
            <person name="Glass J.I."/>
            <person name="Rusch D."/>
            <person name="Podicherti R."/>
            <person name="Tsui H.-C.T."/>
            <person name="Winkler M.E."/>
        </authorList>
    </citation>
    <scope>NUCLEOTIDE SEQUENCE</scope>
</reference>
<gene>
    <name evidence="3" type="ORF">METZ01_LOCUS172642</name>
</gene>
<name>A0A382C149_9ZZZZ</name>
<feature type="transmembrane region" description="Helical" evidence="1">
    <location>
        <begin position="52"/>
        <end position="76"/>
    </location>
</feature>
<keyword evidence="1" id="KW-0472">Membrane</keyword>